<organism evidence="1 2">
    <name type="scientific">Capillimicrobium parvum</name>
    <dbReference type="NCBI Taxonomy" id="2884022"/>
    <lineage>
        <taxon>Bacteria</taxon>
        <taxon>Bacillati</taxon>
        <taxon>Actinomycetota</taxon>
        <taxon>Thermoleophilia</taxon>
        <taxon>Solirubrobacterales</taxon>
        <taxon>Capillimicrobiaceae</taxon>
        <taxon>Capillimicrobium</taxon>
    </lineage>
</organism>
<name>A0A9E6XZX1_9ACTN</name>
<dbReference type="AlphaFoldDB" id="A0A9E6XZX1"/>
<keyword evidence="2" id="KW-1185">Reference proteome</keyword>
<dbReference type="Proteomes" id="UP001162834">
    <property type="component" value="Chromosome"/>
</dbReference>
<dbReference type="KEGG" id="sbae:DSM104329_03484"/>
<reference evidence="1" key="1">
    <citation type="journal article" date="2022" name="Int. J. Syst. Evol. Microbiol.">
        <title>Pseudomonas aegrilactucae sp. nov. and Pseudomonas morbosilactucae sp. nov., pathogens causing bacterial rot of lettuce in Japan.</title>
        <authorList>
            <person name="Sawada H."/>
            <person name="Fujikawa T."/>
            <person name="Satou M."/>
        </authorList>
    </citation>
    <scope>NUCLEOTIDE SEQUENCE</scope>
    <source>
        <strain evidence="1">0166_1</strain>
    </source>
</reference>
<evidence type="ECO:0008006" key="3">
    <source>
        <dbReference type="Google" id="ProtNLM"/>
    </source>
</evidence>
<gene>
    <name evidence="1" type="ORF">DSM104329_03484</name>
</gene>
<protein>
    <recommendedName>
        <fullName evidence="3">Antitoxin Xre/MbcA/ParS-like toxin-binding domain-containing protein</fullName>
    </recommendedName>
</protein>
<proteinExistence type="predicted"/>
<sequence length="110" mass="12252">MSALLTEAQRVHDARHLSDRLIAEATGAAPSTARDWLAGRSVPTGSRADRLIELVEITDRLARVMDPEYIPIWLSRPLEVLDDDKPIERLAQGDYRSVAQLIGEIEYGVT</sequence>
<evidence type="ECO:0000313" key="2">
    <source>
        <dbReference type="Proteomes" id="UP001162834"/>
    </source>
</evidence>
<accession>A0A9E6XZX1</accession>
<dbReference type="EMBL" id="CP087164">
    <property type="protein sequence ID" value="UGS37072.1"/>
    <property type="molecule type" value="Genomic_DNA"/>
</dbReference>
<dbReference type="RefSeq" id="WP_259311134.1">
    <property type="nucleotide sequence ID" value="NZ_CP087164.1"/>
</dbReference>
<evidence type="ECO:0000313" key="1">
    <source>
        <dbReference type="EMBL" id="UGS37072.1"/>
    </source>
</evidence>